<gene>
    <name evidence="2" type="ORF">BG011_002199</name>
</gene>
<evidence type="ECO:0000313" key="2">
    <source>
        <dbReference type="EMBL" id="KAG0247027.1"/>
    </source>
</evidence>
<sequence>VLSNEEEDDGEGAQETEEDGSENEVSETKDMEDSDEEVLANNHRRYSPLRTRSGKERN</sequence>
<feature type="compositionally biased region" description="Acidic residues" evidence="1">
    <location>
        <begin position="1"/>
        <end position="25"/>
    </location>
</feature>
<feature type="region of interest" description="Disordered" evidence="1">
    <location>
        <begin position="1"/>
        <end position="58"/>
    </location>
</feature>
<proteinExistence type="predicted"/>
<name>A0A9P6TUC1_9FUNG</name>
<dbReference type="AlphaFoldDB" id="A0A9P6TUC1"/>
<reference evidence="2" key="1">
    <citation type="journal article" date="2020" name="Fungal Divers.">
        <title>Resolving the Mortierellaceae phylogeny through synthesis of multi-gene phylogenetics and phylogenomics.</title>
        <authorList>
            <person name="Vandepol N."/>
            <person name="Liber J."/>
            <person name="Desiro A."/>
            <person name="Na H."/>
            <person name="Kennedy M."/>
            <person name="Barry K."/>
            <person name="Grigoriev I.V."/>
            <person name="Miller A.N."/>
            <person name="O'Donnell K."/>
            <person name="Stajich J.E."/>
            <person name="Bonito G."/>
        </authorList>
    </citation>
    <scope>NUCLEOTIDE SEQUENCE</scope>
    <source>
        <strain evidence="2">KOD948</strain>
    </source>
</reference>
<evidence type="ECO:0000256" key="1">
    <source>
        <dbReference type="SAM" id="MobiDB-lite"/>
    </source>
</evidence>
<dbReference type="EMBL" id="JAAAJA010001671">
    <property type="protein sequence ID" value="KAG0247027.1"/>
    <property type="molecule type" value="Genomic_DNA"/>
</dbReference>
<protein>
    <submittedName>
        <fullName evidence="2">Uncharacterized protein</fullName>
    </submittedName>
</protein>
<evidence type="ECO:0000313" key="3">
    <source>
        <dbReference type="Proteomes" id="UP000726737"/>
    </source>
</evidence>
<keyword evidence="3" id="KW-1185">Reference proteome</keyword>
<organism evidence="2 3">
    <name type="scientific">Mortierella polycephala</name>
    <dbReference type="NCBI Taxonomy" id="41804"/>
    <lineage>
        <taxon>Eukaryota</taxon>
        <taxon>Fungi</taxon>
        <taxon>Fungi incertae sedis</taxon>
        <taxon>Mucoromycota</taxon>
        <taxon>Mortierellomycotina</taxon>
        <taxon>Mortierellomycetes</taxon>
        <taxon>Mortierellales</taxon>
        <taxon>Mortierellaceae</taxon>
        <taxon>Mortierella</taxon>
    </lineage>
</organism>
<accession>A0A9P6TUC1</accession>
<comment type="caution">
    <text evidence="2">The sequence shown here is derived from an EMBL/GenBank/DDBJ whole genome shotgun (WGS) entry which is preliminary data.</text>
</comment>
<feature type="non-terminal residue" evidence="2">
    <location>
        <position position="1"/>
    </location>
</feature>
<dbReference type="Proteomes" id="UP000726737">
    <property type="component" value="Unassembled WGS sequence"/>
</dbReference>